<proteinExistence type="predicted"/>
<sequence length="185" mass="21037">MATAPPQPGSIEFLHYFVQQGTAGGQVSVLKGPATGVRIEENFPDTQTVQIMFRCVLPQNNASRHALIFIRPEMEFTDRDYVITQAFSICNRINGTNGKIDRYHPVWAPGHTPPFGDIDTFEKAVRVLGERKNGIMEVVAVQLRCEFCEEMDRDKLTAYPILGLGFRHMCERCYLQRCNTTIYFT</sequence>
<comment type="caution">
    <text evidence="1">The sequence shown here is derived from an EMBL/GenBank/DDBJ whole genome shotgun (WGS) entry which is preliminary data.</text>
</comment>
<name>A0A8H3FQI9_9LECA</name>
<keyword evidence="2" id="KW-1185">Reference proteome</keyword>
<protein>
    <submittedName>
        <fullName evidence="1">Uncharacterized protein</fullName>
    </submittedName>
</protein>
<organism evidence="1 2">
    <name type="scientific">Imshaugia aleurites</name>
    <dbReference type="NCBI Taxonomy" id="172621"/>
    <lineage>
        <taxon>Eukaryota</taxon>
        <taxon>Fungi</taxon>
        <taxon>Dikarya</taxon>
        <taxon>Ascomycota</taxon>
        <taxon>Pezizomycotina</taxon>
        <taxon>Lecanoromycetes</taxon>
        <taxon>OSLEUM clade</taxon>
        <taxon>Lecanoromycetidae</taxon>
        <taxon>Lecanorales</taxon>
        <taxon>Lecanorineae</taxon>
        <taxon>Parmeliaceae</taxon>
        <taxon>Imshaugia</taxon>
    </lineage>
</organism>
<reference evidence="1" key="1">
    <citation type="submission" date="2021-03" db="EMBL/GenBank/DDBJ databases">
        <authorList>
            <person name="Tagirdzhanova G."/>
        </authorList>
    </citation>
    <scope>NUCLEOTIDE SEQUENCE</scope>
</reference>
<evidence type="ECO:0000313" key="1">
    <source>
        <dbReference type="EMBL" id="CAF9927212.1"/>
    </source>
</evidence>
<accession>A0A8H3FQI9</accession>
<dbReference type="EMBL" id="CAJPDT010000045">
    <property type="protein sequence ID" value="CAF9927212.1"/>
    <property type="molecule type" value="Genomic_DNA"/>
</dbReference>
<dbReference type="Proteomes" id="UP000664534">
    <property type="component" value="Unassembled WGS sequence"/>
</dbReference>
<evidence type="ECO:0000313" key="2">
    <source>
        <dbReference type="Proteomes" id="UP000664534"/>
    </source>
</evidence>
<dbReference type="AlphaFoldDB" id="A0A8H3FQI9"/>
<gene>
    <name evidence="1" type="ORF">IMSHALPRED_007164</name>
</gene>